<organism evidence="1 2">
    <name type="scientific">Candidatus Accumulibacter proximus</name>
    <dbReference type="NCBI Taxonomy" id="2954385"/>
    <lineage>
        <taxon>Bacteria</taxon>
        <taxon>Pseudomonadati</taxon>
        <taxon>Pseudomonadota</taxon>
        <taxon>Betaproteobacteria</taxon>
        <taxon>Candidatus Accumulibacter</taxon>
    </lineage>
</organism>
<comment type="caution">
    <text evidence="1">The sequence shown here is derived from an EMBL/GenBank/DDBJ whole genome shotgun (WGS) entry which is preliminary data.</text>
</comment>
<proteinExistence type="predicted"/>
<protein>
    <submittedName>
        <fullName evidence="1">Uncharacterized protein</fullName>
    </submittedName>
</protein>
<dbReference type="AlphaFoldDB" id="A0A935Q1R8"/>
<accession>A0A935Q1R8</accession>
<gene>
    <name evidence="1" type="ORF">IPJ27_12035</name>
</gene>
<dbReference type="EMBL" id="JADJMH010000009">
    <property type="protein sequence ID" value="MBK7675420.1"/>
    <property type="molecule type" value="Genomic_DNA"/>
</dbReference>
<name>A0A935Q1R8_9PROT</name>
<evidence type="ECO:0000313" key="2">
    <source>
        <dbReference type="Proteomes" id="UP000697998"/>
    </source>
</evidence>
<evidence type="ECO:0000313" key="1">
    <source>
        <dbReference type="EMBL" id="MBK7675420.1"/>
    </source>
</evidence>
<dbReference type="Proteomes" id="UP000697998">
    <property type="component" value="Unassembled WGS sequence"/>
</dbReference>
<sequence>MKAAENAARSEMLPIPGEHLVWLQRIARTHDICLEKDSERFAALAHFLDNWLVLHYRNGSDWYDVHPLLRELVDGHDARTGA</sequence>
<reference evidence="1 2" key="1">
    <citation type="submission" date="2020-10" db="EMBL/GenBank/DDBJ databases">
        <title>Connecting structure to function with the recovery of over 1000 high-quality activated sludge metagenome-assembled genomes encoding full-length rRNA genes using long-read sequencing.</title>
        <authorList>
            <person name="Singleton C.M."/>
            <person name="Petriglieri F."/>
            <person name="Kristensen J.M."/>
            <person name="Kirkegaard R.H."/>
            <person name="Michaelsen T.Y."/>
            <person name="Andersen M.H."/>
            <person name="Karst S.M."/>
            <person name="Dueholm M.S."/>
            <person name="Nielsen P.H."/>
            <person name="Albertsen M."/>
        </authorList>
    </citation>
    <scope>NUCLEOTIDE SEQUENCE [LARGE SCALE GENOMIC DNA]</scope>
    <source>
        <strain evidence="1">EsbW_18-Q3-R4-48_BATAC.285</strain>
    </source>
</reference>